<dbReference type="GO" id="GO:0044550">
    <property type="term" value="P:secondary metabolite biosynthetic process"/>
    <property type="evidence" value="ECO:0007669"/>
    <property type="project" value="TreeGrafter"/>
</dbReference>
<dbReference type="AlphaFoldDB" id="Q84FL3"/>
<dbReference type="PANTHER" id="PTHR45527">
    <property type="entry name" value="NONRIBOSOMAL PEPTIDE SYNTHETASE"/>
    <property type="match status" value="1"/>
</dbReference>
<proteinExistence type="predicted"/>
<dbReference type="PROSITE" id="PS00455">
    <property type="entry name" value="AMP_BINDING"/>
    <property type="match status" value="1"/>
</dbReference>
<protein>
    <submittedName>
        <fullName evidence="2">AdmJ</fullName>
    </submittedName>
</protein>
<dbReference type="SUPFAM" id="SSF56801">
    <property type="entry name" value="Acetyl-CoA synthetase-like"/>
    <property type="match status" value="1"/>
</dbReference>
<dbReference type="Gene3D" id="3.30.300.30">
    <property type="match status" value="1"/>
</dbReference>
<evidence type="ECO:0000259" key="1">
    <source>
        <dbReference type="Pfam" id="PF00501"/>
    </source>
</evidence>
<sequence length="538" mass="60727">MESFPGCILQSIKRPKMTESNLLSMIRRFEGNDNVAYYDFERKMTFSELYLEVVMIINYFESENIIQGKRVVSFLDKSFSEYALFYACLLKGVAFCPLDKSLPVSRLAMIISDLQPDMVIAEDTYTGEENAFRQNLLIPHECVVSNGPVSVLTDVDARDEENVTDIDRDTVAYIIFTSGSTGKPKGVQITHENLNFFLEALYPRYVSEQSENYLSIGPLYFDMTILDSMVPPLYGHSVYLYKAPFIPAIFSGIIEKYRITRLSCVPSVLEILLPQLHEATGFDKLHSLNLILFGAEKPHGQSIKTLLQHIPDLKVINAYGPTEGTMCCFSSEITLDSLAGDISIGKPFDGTKYLLETRSGFSSSGEGKLLISGKQVMKGYINQSQVDNPFILVGGEQYYSTNDVVRVDDEGFFYFLGRSDDEVKLNGFRVHLQDVAENIKKVLNIGDLFLHKHTDNNKDYLVLSYESTLLLNPEECISLLGKRLPKYMLPNVFAIFDSLPKLRSAKLDRNKVKDSVNAEFIRSKGCLTDKKLISLHIK</sequence>
<dbReference type="InterPro" id="IPR042099">
    <property type="entry name" value="ANL_N_sf"/>
</dbReference>
<feature type="domain" description="AMP-dependent synthetase/ligase" evidence="1">
    <location>
        <begin position="33"/>
        <end position="380"/>
    </location>
</feature>
<dbReference type="GO" id="GO:0031177">
    <property type="term" value="F:phosphopantetheine binding"/>
    <property type="evidence" value="ECO:0007669"/>
    <property type="project" value="TreeGrafter"/>
</dbReference>
<dbReference type="Pfam" id="PF00501">
    <property type="entry name" value="AMP-binding"/>
    <property type="match status" value="1"/>
</dbReference>
<organism evidence="2">
    <name type="scientific">Enterobacter agglomerans</name>
    <name type="common">Erwinia herbicola</name>
    <name type="synonym">Pantoea agglomerans</name>
    <dbReference type="NCBI Taxonomy" id="549"/>
    <lineage>
        <taxon>Bacteria</taxon>
        <taxon>Pseudomonadati</taxon>
        <taxon>Pseudomonadota</taxon>
        <taxon>Gammaproteobacteria</taxon>
        <taxon>Enterobacterales</taxon>
        <taxon>Erwiniaceae</taxon>
        <taxon>Pantoea</taxon>
        <taxon>Pantoea agglomerans group</taxon>
    </lineage>
</organism>
<name>Q84FL3_ENTAG</name>
<dbReference type="InterPro" id="IPR000873">
    <property type="entry name" value="AMP-dep_synth/lig_dom"/>
</dbReference>
<accession>Q84FL3</accession>
<evidence type="ECO:0000313" key="2">
    <source>
        <dbReference type="EMBL" id="AAO39104.1"/>
    </source>
</evidence>
<dbReference type="GO" id="GO:0005737">
    <property type="term" value="C:cytoplasm"/>
    <property type="evidence" value="ECO:0007669"/>
    <property type="project" value="TreeGrafter"/>
</dbReference>
<dbReference type="InterPro" id="IPR045851">
    <property type="entry name" value="AMP-bd_C_sf"/>
</dbReference>
<dbReference type="Gene3D" id="3.40.50.12780">
    <property type="entry name" value="N-terminal domain of ligase-like"/>
    <property type="match status" value="1"/>
</dbReference>
<reference evidence="2" key="1">
    <citation type="submission" date="2002-12" db="EMBL/GenBank/DDBJ databases">
        <title>Andrimid biosynthetic gene cluster from Erwinia herbicola Eh335.</title>
        <authorList>
            <person name="Jin M."/>
            <person name="Beer S."/>
            <person name="Clardy J."/>
        </authorList>
    </citation>
    <scope>NUCLEOTIDE SEQUENCE</scope>
    <source>
        <strain evidence="2">Eh335</strain>
    </source>
</reference>
<dbReference type="GO" id="GO:0043041">
    <property type="term" value="P:amino acid activation for nonribosomal peptide biosynthetic process"/>
    <property type="evidence" value="ECO:0007669"/>
    <property type="project" value="TreeGrafter"/>
</dbReference>
<dbReference type="EMBL" id="AY192157">
    <property type="protein sequence ID" value="AAO39104.1"/>
    <property type="molecule type" value="Genomic_DNA"/>
</dbReference>
<dbReference type="InterPro" id="IPR020845">
    <property type="entry name" value="AMP-binding_CS"/>
</dbReference>
<dbReference type="SMR" id="Q84FL3"/>
<dbReference type="PANTHER" id="PTHR45527:SF1">
    <property type="entry name" value="FATTY ACID SYNTHASE"/>
    <property type="match status" value="1"/>
</dbReference>